<dbReference type="InterPro" id="IPR038726">
    <property type="entry name" value="PDDEXK_AddAB-type"/>
</dbReference>
<evidence type="ECO:0000313" key="5">
    <source>
        <dbReference type="EMBL" id="MDG2992127.1"/>
    </source>
</evidence>
<accession>A0ABT6F2P0</accession>
<gene>
    <name evidence="5" type="ORF">L3556_14485</name>
</gene>
<dbReference type="RefSeq" id="WP_277868053.1">
    <property type="nucleotide sequence ID" value="NZ_JAKKUT010000008.1"/>
</dbReference>
<dbReference type="Pfam" id="PF12705">
    <property type="entry name" value="PDDEXK_1"/>
    <property type="match status" value="1"/>
</dbReference>
<keyword evidence="6" id="KW-1185">Reference proteome</keyword>
<sequence length="261" mass="30121">MIHQLSQGHLQTLNGCPRKFQYLYLDHYTLPSLPQQLNRQRLGTDFHRLMHQESLGLDIAPLIAADGDMERWYQTFQTSPPPMISGRAESEHCRSVALGAFTLVGIYDRVIFGPTQAQIIDWKTYARPPEKKHLSQHWQTRLYPFLLAATSDYTPENICMTYWFAEGSEPPQYFSFAYGVEIHRQICDRLEAQLSRLQTWLDRYEQNPGDHPLPQIPQEMGRCSYCPFVHRCERFNPEAESQKLDVAGLLGAIASIPELPI</sequence>
<dbReference type="EMBL" id="JAKKUT010000008">
    <property type="protein sequence ID" value="MDG2992127.1"/>
    <property type="molecule type" value="Genomic_DNA"/>
</dbReference>
<evidence type="ECO:0000256" key="1">
    <source>
        <dbReference type="ARBA" id="ARBA00022763"/>
    </source>
</evidence>
<dbReference type="InterPro" id="IPR011604">
    <property type="entry name" value="PDDEXK-like_dom_sf"/>
</dbReference>
<keyword evidence="3" id="KW-0234">DNA repair</keyword>
<reference evidence="5" key="2">
    <citation type="submission" date="2022-01" db="EMBL/GenBank/DDBJ databases">
        <authorList>
            <person name="Zivanovic Y."/>
            <person name="Moreira D."/>
            <person name="Lopez-Garcia P."/>
        </authorList>
    </citation>
    <scope>NUCLEOTIDE SEQUENCE</scope>
    <source>
        <strain evidence="5">G9</strain>
    </source>
</reference>
<reference evidence="5" key="1">
    <citation type="journal article" date="2022" name="Genome Biol. Evol.">
        <title>A New Gene Family Diagnostic for Intracellular Biomineralization of Amorphous Ca Carbonates by Cyanobacteria.</title>
        <authorList>
            <person name="Benzerara K."/>
            <person name="Duprat E."/>
            <person name="Bitard-Feildel T."/>
            <person name="Caumes G."/>
            <person name="Cassier-Chauvat C."/>
            <person name="Chauvat F."/>
            <person name="Dezi M."/>
            <person name="Diop S.I."/>
            <person name="Gaschignard G."/>
            <person name="Gorgen S."/>
            <person name="Gugger M."/>
            <person name="Lopez-Garcia P."/>
            <person name="Millet M."/>
            <person name="Skouri-Panet F."/>
            <person name="Moreira D."/>
            <person name="Callebaut I."/>
        </authorList>
    </citation>
    <scope>NUCLEOTIDE SEQUENCE</scope>
    <source>
        <strain evidence="5">G9</strain>
    </source>
</reference>
<keyword evidence="2" id="KW-0067">ATP-binding</keyword>
<keyword evidence="2" id="KW-0378">Hydrolase</keyword>
<proteinExistence type="predicted"/>
<keyword evidence="1" id="KW-0227">DNA damage</keyword>
<evidence type="ECO:0000256" key="3">
    <source>
        <dbReference type="ARBA" id="ARBA00023204"/>
    </source>
</evidence>
<keyword evidence="2" id="KW-0347">Helicase</keyword>
<organism evidence="5 6">
    <name type="scientific">Candidatus Synechococcus calcipolaris G9</name>
    <dbReference type="NCBI Taxonomy" id="1497997"/>
    <lineage>
        <taxon>Bacteria</taxon>
        <taxon>Bacillati</taxon>
        <taxon>Cyanobacteriota</taxon>
        <taxon>Cyanophyceae</taxon>
        <taxon>Synechococcales</taxon>
        <taxon>Synechococcaceae</taxon>
        <taxon>Synechococcus</taxon>
    </lineage>
</organism>
<comment type="caution">
    <text evidence="5">The sequence shown here is derived from an EMBL/GenBank/DDBJ whole genome shotgun (WGS) entry which is preliminary data.</text>
</comment>
<dbReference type="Gene3D" id="3.90.320.10">
    <property type="match status" value="1"/>
</dbReference>
<evidence type="ECO:0000259" key="4">
    <source>
        <dbReference type="Pfam" id="PF12705"/>
    </source>
</evidence>
<keyword evidence="2" id="KW-0547">Nucleotide-binding</keyword>
<name>A0ABT6F2P0_9SYNE</name>
<evidence type="ECO:0000256" key="2">
    <source>
        <dbReference type="ARBA" id="ARBA00022806"/>
    </source>
</evidence>
<feature type="domain" description="PD-(D/E)XK endonuclease-like" evidence="4">
    <location>
        <begin position="4"/>
        <end position="233"/>
    </location>
</feature>
<protein>
    <submittedName>
        <fullName evidence="5">PD-(D/E)XK nuclease family protein</fullName>
    </submittedName>
</protein>
<evidence type="ECO:0000313" key="6">
    <source>
        <dbReference type="Proteomes" id="UP001154265"/>
    </source>
</evidence>
<dbReference type="Proteomes" id="UP001154265">
    <property type="component" value="Unassembled WGS sequence"/>
</dbReference>